<organism evidence="1">
    <name type="scientific">Rhodococcus hoagii (strain 103S)</name>
    <name type="common">Rhodococcus equi</name>
    <dbReference type="NCBI Taxonomy" id="685727"/>
    <lineage>
        <taxon>Bacteria</taxon>
        <taxon>Bacillati</taxon>
        <taxon>Actinomycetota</taxon>
        <taxon>Actinomycetes</taxon>
        <taxon>Mycobacteriales</taxon>
        <taxon>Nocardiaceae</taxon>
        <taxon>Prescottella</taxon>
    </lineage>
</organism>
<dbReference type="EMBL" id="FN563149">
    <property type="protein sequence ID" value="CBH50424.1"/>
    <property type="molecule type" value="Genomic_DNA"/>
</dbReference>
<dbReference type="AlphaFoldDB" id="A0A3S5YD78"/>
<evidence type="ECO:0000313" key="2">
    <source>
        <dbReference type="Proteomes" id="UP000006892"/>
    </source>
</evidence>
<reference evidence="1" key="1">
    <citation type="journal article" date="2010" name="PLoS Genet.">
        <title>The genome of a pathogenic rhodococcus: cooptive virulence underpinned by key gene acquisitions.</title>
        <authorList>
            <person name="Letek M."/>
            <person name="Gonzalez P."/>
            <person name="Macarthur I."/>
            <person name="Rodriguez H."/>
            <person name="Freeman T.C."/>
            <person name="Valero-Rello A."/>
            <person name="Blanco M."/>
            <person name="Buckley T."/>
            <person name="Cherevach I."/>
            <person name="Fahey R."/>
            <person name="Hapeshi A."/>
            <person name="Holdstock J."/>
            <person name="Leadon D."/>
            <person name="Navas J."/>
            <person name="Ocampo A."/>
            <person name="Quail M.A."/>
            <person name="Sanders M."/>
            <person name="Scortti M.M."/>
            <person name="Prescott J.F."/>
            <person name="Fogarty U."/>
            <person name="Meijer W.G."/>
            <person name="Parkhill J."/>
            <person name="Bentley S.D."/>
            <person name="Vazquez-Boland J.A."/>
        </authorList>
    </citation>
    <scope>NUCLEOTIDE SEQUENCE [LARGE SCALE GENOMIC DNA]</scope>
    <source>
        <strain evidence="1 2">103S</strain>
    </source>
</reference>
<name>A0A3S5YD78_RHOH1</name>
<dbReference type="Proteomes" id="UP001154400">
    <property type="component" value="Chromosome"/>
</dbReference>
<dbReference type="RefSeq" id="WP_013417497.1">
    <property type="nucleotide sequence ID" value="NC_014659.1"/>
</dbReference>
<evidence type="ECO:0008006" key="3">
    <source>
        <dbReference type="Google" id="ProtNLM"/>
    </source>
</evidence>
<accession>A0A3S5YD78</accession>
<sequence length="201" mass="21117">MPLLPNPLQLVSTVQKAAQSSLQWSVDTAVFVAGLPTRVSALLDEAEGLVRQVSGVVDGAARAVAAADTVIAACAALVDRTAVVAGETEVVVASASRSAAVADQLLEIYQPLALTAAPLATQFVDEISEDEVHAAVRLLDQLPELTDRMAALMPILATLDTVSPEIHELLEVVKDVRQAIIGVPGFGFFRRRGEDKLGEGE</sequence>
<evidence type="ECO:0000313" key="1">
    <source>
        <dbReference type="EMBL" id="CBH50424.1"/>
    </source>
</evidence>
<proteinExistence type="predicted"/>
<dbReference type="KEGG" id="req:REQ_44620"/>
<protein>
    <recommendedName>
        <fullName evidence="3">Ribulose 1,5-bisphosphate carboxylase large subunit</fullName>
    </recommendedName>
</protein>
<gene>
    <name evidence="1" type="ordered locus">REQ_44620</name>
</gene>